<dbReference type="Proteomes" id="UP000271974">
    <property type="component" value="Unassembled WGS sequence"/>
</dbReference>
<evidence type="ECO:0000313" key="3">
    <source>
        <dbReference type="EMBL" id="RUS76128.1"/>
    </source>
</evidence>
<name>A0A3S0ZVB5_ELYCH</name>
<feature type="region of interest" description="Disordered" evidence="1">
    <location>
        <begin position="53"/>
        <end position="84"/>
    </location>
</feature>
<comment type="caution">
    <text evidence="3">The sequence shown here is derived from an EMBL/GenBank/DDBJ whole genome shotgun (WGS) entry which is preliminary data.</text>
</comment>
<feature type="compositionally biased region" description="Basic and acidic residues" evidence="1">
    <location>
        <begin position="1"/>
        <end position="14"/>
    </location>
</feature>
<feature type="transmembrane region" description="Helical" evidence="2">
    <location>
        <begin position="162"/>
        <end position="183"/>
    </location>
</feature>
<feature type="transmembrane region" description="Helical" evidence="2">
    <location>
        <begin position="136"/>
        <end position="156"/>
    </location>
</feature>
<keyword evidence="2" id="KW-0472">Membrane</keyword>
<proteinExistence type="predicted"/>
<dbReference type="OrthoDB" id="10022583at2759"/>
<sequence length="226" mass="25956">FPPELHRDGEDGERSLNNSPFPHSLPFHFDSTTKLTQGDTRMASNSPTMFAAQHNHHHQSYADTARRHRNSSATSGAEDDGNHLGQFSSALSSDEAFYQKALEEGRPPIMSNEDLYFTHFQLVRRLCSTSRLLQRWMLTLISYILMWCGLLIIYWTDHTATWIGLSEFIIPLLILYLLCSAYAEVNFEGSRVIHFVLPTQERMSILYYMSTAPLELKVIIEWLGNK</sequence>
<protein>
    <submittedName>
        <fullName evidence="3">Uncharacterized protein</fullName>
    </submittedName>
</protein>
<gene>
    <name evidence="3" type="ORF">EGW08_016098</name>
</gene>
<organism evidence="3 4">
    <name type="scientific">Elysia chlorotica</name>
    <name type="common">Eastern emerald elysia</name>
    <name type="synonym">Sea slug</name>
    <dbReference type="NCBI Taxonomy" id="188477"/>
    <lineage>
        <taxon>Eukaryota</taxon>
        <taxon>Metazoa</taxon>
        <taxon>Spiralia</taxon>
        <taxon>Lophotrochozoa</taxon>
        <taxon>Mollusca</taxon>
        <taxon>Gastropoda</taxon>
        <taxon>Heterobranchia</taxon>
        <taxon>Euthyneura</taxon>
        <taxon>Panpulmonata</taxon>
        <taxon>Sacoglossa</taxon>
        <taxon>Placobranchoidea</taxon>
        <taxon>Plakobranchidae</taxon>
        <taxon>Elysia</taxon>
    </lineage>
</organism>
<feature type="region of interest" description="Disordered" evidence="1">
    <location>
        <begin position="1"/>
        <end position="32"/>
    </location>
</feature>
<feature type="non-terminal residue" evidence="3">
    <location>
        <position position="1"/>
    </location>
</feature>
<reference evidence="3 4" key="1">
    <citation type="submission" date="2019-01" db="EMBL/GenBank/DDBJ databases">
        <title>A draft genome assembly of the solar-powered sea slug Elysia chlorotica.</title>
        <authorList>
            <person name="Cai H."/>
            <person name="Li Q."/>
            <person name="Fang X."/>
            <person name="Li J."/>
            <person name="Curtis N.E."/>
            <person name="Altenburger A."/>
            <person name="Shibata T."/>
            <person name="Feng M."/>
            <person name="Maeda T."/>
            <person name="Schwartz J.A."/>
            <person name="Shigenobu S."/>
            <person name="Lundholm N."/>
            <person name="Nishiyama T."/>
            <person name="Yang H."/>
            <person name="Hasebe M."/>
            <person name="Li S."/>
            <person name="Pierce S.K."/>
            <person name="Wang J."/>
        </authorList>
    </citation>
    <scope>NUCLEOTIDE SEQUENCE [LARGE SCALE GENOMIC DNA]</scope>
    <source>
        <strain evidence="3">EC2010</strain>
        <tissue evidence="3">Whole organism of an adult</tissue>
    </source>
</reference>
<keyword evidence="2" id="KW-1133">Transmembrane helix</keyword>
<dbReference type="AlphaFoldDB" id="A0A3S0ZVB5"/>
<keyword evidence="2" id="KW-0812">Transmembrane</keyword>
<dbReference type="EMBL" id="RQTK01000685">
    <property type="protein sequence ID" value="RUS76128.1"/>
    <property type="molecule type" value="Genomic_DNA"/>
</dbReference>
<evidence type="ECO:0000313" key="4">
    <source>
        <dbReference type="Proteomes" id="UP000271974"/>
    </source>
</evidence>
<evidence type="ECO:0000256" key="1">
    <source>
        <dbReference type="SAM" id="MobiDB-lite"/>
    </source>
</evidence>
<keyword evidence="4" id="KW-1185">Reference proteome</keyword>
<evidence type="ECO:0000256" key="2">
    <source>
        <dbReference type="SAM" id="Phobius"/>
    </source>
</evidence>
<accession>A0A3S0ZVB5</accession>